<name>A0ABS2DUU9_9BURK</name>
<dbReference type="RefSeq" id="WP_205104762.1">
    <property type="nucleotide sequence ID" value="NZ_JACJJC010000106.1"/>
</dbReference>
<dbReference type="EMBL" id="JACJJC010000106">
    <property type="protein sequence ID" value="MBM6705093.1"/>
    <property type="molecule type" value="Genomic_DNA"/>
</dbReference>
<evidence type="ECO:0000313" key="2">
    <source>
        <dbReference type="Proteomes" id="UP000715095"/>
    </source>
</evidence>
<dbReference type="Proteomes" id="UP000715095">
    <property type="component" value="Unassembled WGS sequence"/>
</dbReference>
<accession>A0ABS2DUU9</accession>
<sequence length="46" mass="5277">MEQHLKIGVAADTSKTLRCYFAWLAEERRLVVGYCGEHLPVSGRRE</sequence>
<gene>
    <name evidence="1" type="ORF">H6A60_11515</name>
</gene>
<comment type="caution">
    <text evidence="1">The sequence shown here is derived from an EMBL/GenBank/DDBJ whole genome shotgun (WGS) entry which is preliminary data.</text>
</comment>
<protein>
    <submittedName>
        <fullName evidence="1">Uncharacterized protein</fullName>
    </submittedName>
</protein>
<organism evidence="1 2">
    <name type="scientific">Sutterella massiliensis</name>
    <dbReference type="NCBI Taxonomy" id="1816689"/>
    <lineage>
        <taxon>Bacteria</taxon>
        <taxon>Pseudomonadati</taxon>
        <taxon>Pseudomonadota</taxon>
        <taxon>Betaproteobacteria</taxon>
        <taxon>Burkholderiales</taxon>
        <taxon>Sutterellaceae</taxon>
        <taxon>Sutterella</taxon>
    </lineage>
</organism>
<evidence type="ECO:0000313" key="1">
    <source>
        <dbReference type="EMBL" id="MBM6705093.1"/>
    </source>
</evidence>
<reference evidence="1 2" key="1">
    <citation type="journal article" date="2021" name="Sci. Rep.">
        <title>The distribution of antibiotic resistance genes in chicken gut microbiota commensals.</title>
        <authorList>
            <person name="Juricova H."/>
            <person name="Matiasovicova J."/>
            <person name="Kubasova T."/>
            <person name="Cejkova D."/>
            <person name="Rychlik I."/>
        </authorList>
    </citation>
    <scope>NUCLEOTIDE SEQUENCE [LARGE SCALE GENOMIC DNA]</scope>
    <source>
        <strain evidence="1 2">An829</strain>
    </source>
</reference>
<keyword evidence="2" id="KW-1185">Reference proteome</keyword>
<proteinExistence type="predicted"/>